<dbReference type="MEROPS" id="C02.009"/>
<dbReference type="InterPro" id="IPR022684">
    <property type="entry name" value="Calpain_cysteine_protease"/>
</dbReference>
<dbReference type="SMART" id="SM00230">
    <property type="entry name" value="CysPc"/>
    <property type="match status" value="1"/>
</dbReference>
<dbReference type="Gene3D" id="2.60.40.150">
    <property type="entry name" value="C2 domain"/>
    <property type="match status" value="1"/>
</dbReference>
<dbReference type="SUPFAM" id="SSF49562">
    <property type="entry name" value="C2 domain (Calcium/lipid-binding domain, CaLB)"/>
    <property type="match status" value="1"/>
</dbReference>
<feature type="active site" evidence="5">
    <location>
        <position position="83"/>
    </location>
</feature>
<dbReference type="InterPro" id="IPR022683">
    <property type="entry name" value="Calpain_III"/>
</dbReference>
<dbReference type="OMA" id="GSKIWCC"/>
<dbReference type="InterPro" id="IPR033883">
    <property type="entry name" value="C2_III"/>
</dbReference>
<dbReference type="AlphaFoldDB" id="E3N747"/>
<dbReference type="SUPFAM" id="SSF49758">
    <property type="entry name" value="Calpain large subunit, middle domain (domain III)"/>
    <property type="match status" value="1"/>
</dbReference>
<dbReference type="GO" id="GO:0005737">
    <property type="term" value="C:cytoplasm"/>
    <property type="evidence" value="ECO:0007669"/>
    <property type="project" value="TreeGrafter"/>
</dbReference>
<evidence type="ECO:0000256" key="2">
    <source>
        <dbReference type="ARBA" id="ARBA00022670"/>
    </source>
</evidence>
<evidence type="ECO:0000259" key="7">
    <source>
        <dbReference type="PROSITE" id="PS50004"/>
    </source>
</evidence>
<feature type="domain" description="Calpain catalytic" evidence="8">
    <location>
        <begin position="28"/>
        <end position="298"/>
    </location>
</feature>
<dbReference type="Pfam" id="PF00648">
    <property type="entry name" value="Peptidase_C2"/>
    <property type="match status" value="1"/>
</dbReference>
<dbReference type="InterPro" id="IPR038765">
    <property type="entry name" value="Papain-like_cys_pep_sf"/>
</dbReference>
<dbReference type="InterPro" id="IPR000008">
    <property type="entry name" value="C2_dom"/>
</dbReference>
<dbReference type="InterPro" id="IPR036213">
    <property type="entry name" value="Calpain_III_sf"/>
</dbReference>
<comment type="caution">
    <text evidence="6">Lacks conserved residue(s) required for the propagation of feature annotation.</text>
</comment>
<dbReference type="PROSITE" id="PS50203">
    <property type="entry name" value="CALPAIN_CAT"/>
    <property type="match status" value="1"/>
</dbReference>
<feature type="active site" evidence="5">
    <location>
        <position position="235"/>
    </location>
</feature>
<dbReference type="Gene3D" id="2.60.120.380">
    <property type="match status" value="1"/>
</dbReference>
<evidence type="ECO:0000256" key="1">
    <source>
        <dbReference type="ARBA" id="ARBA00007623"/>
    </source>
</evidence>
<dbReference type="Proteomes" id="UP000008281">
    <property type="component" value="Unassembled WGS sequence"/>
</dbReference>
<keyword evidence="10" id="KW-1185">Reference proteome</keyword>
<dbReference type="FunFam" id="2.60.120.380:FF:000020">
    <property type="entry name" value="Protein CBR-TRA-3"/>
    <property type="match status" value="1"/>
</dbReference>
<gene>
    <name evidence="9" type="ORF">CRE_11407</name>
</gene>
<dbReference type="SMART" id="SM00720">
    <property type="entry name" value="calpain_III"/>
    <property type="match status" value="1"/>
</dbReference>
<sequence length="593" mass="67697">MTKSDKIRYFGSQNYEKLQKICVKKKQPFVDTLFPPTNQSLFLEQGRSSDIVWKRPAELHPDPHLFVEGASPNDVTQGILGNCWFVSACSALTHNLKLLAQVIPNADDQEWSPKHAYAGIFRFRFWRFGKWVEVVIDDLLPTRDGKLLFARSKTPNEFWSALLEKAFAKLYGCYENLVGGHLSDALQDVSGGVAETLHVRKFLKDSVYKSCNSKTNFRSYLLGSKQKQNLIRLQNPWGEKEWNGAWSDDSSEWQNVSDSQLSAMGVERGNSDNNDGDFWMPWESFVQYFTDISLCQLFNTSVFSFTKSYDEQIVFSEWTTNGKKSGAPDDRAGGCLNFQATFCNNPQYIFDIPSPNCSVMFALTQNDPSEGLKKREPFVTIGMHVMKVENNRQYRVHQAMHPIATSDYASGRSVYLHLQSLPRGRYLLVPTTFAPKEQALFMLRIYSDEHIHFSPLTKHAPKLGLFGCKSAHSVTRLTIHGVNFNSQSTGTHHVYAILKDSNKSFRTKSLSGVKSIEWEEEFLFHKSKDRQQYKLEIWEDRKMARDHLMAQSVIIALIDNENRDTTLELTDPRGTIIGTVSITVSAFDDPMYL</sequence>
<dbReference type="InterPro" id="IPR001300">
    <property type="entry name" value="Peptidase_C2_calpain_cat"/>
</dbReference>
<keyword evidence="3" id="KW-0378">Hydrolase</keyword>
<dbReference type="InterPro" id="IPR022682">
    <property type="entry name" value="Calpain_domain_III"/>
</dbReference>
<reference evidence="9" key="1">
    <citation type="submission" date="2007-07" db="EMBL/GenBank/DDBJ databases">
        <title>PCAP assembly of the Caenorhabditis remanei genome.</title>
        <authorList>
            <consortium name="The Caenorhabditis remanei Sequencing Consortium"/>
            <person name="Wilson R.K."/>
        </authorList>
    </citation>
    <scope>NUCLEOTIDE SEQUENCE [LARGE SCALE GENOMIC DNA]</scope>
    <source>
        <strain evidence="9">PB4641</strain>
    </source>
</reference>
<dbReference type="InterPro" id="IPR000169">
    <property type="entry name" value="Pept_cys_AS"/>
</dbReference>
<dbReference type="GO" id="GO:0006508">
    <property type="term" value="P:proteolysis"/>
    <property type="evidence" value="ECO:0007669"/>
    <property type="project" value="UniProtKB-KW"/>
</dbReference>
<dbReference type="HOGENOM" id="CLU_010982_3_2_1"/>
<dbReference type="Gene3D" id="3.90.70.10">
    <property type="entry name" value="Cysteine proteinases"/>
    <property type="match status" value="1"/>
</dbReference>
<dbReference type="PROSITE" id="PS00139">
    <property type="entry name" value="THIOL_PROTEASE_CYS"/>
    <property type="match status" value="1"/>
</dbReference>
<evidence type="ECO:0000259" key="8">
    <source>
        <dbReference type="PROSITE" id="PS50203"/>
    </source>
</evidence>
<evidence type="ECO:0000256" key="4">
    <source>
        <dbReference type="ARBA" id="ARBA00022807"/>
    </source>
</evidence>
<name>E3N747_CAERE</name>
<dbReference type="InterPro" id="IPR035892">
    <property type="entry name" value="C2_domain_sf"/>
</dbReference>
<evidence type="ECO:0000313" key="10">
    <source>
        <dbReference type="Proteomes" id="UP000008281"/>
    </source>
</evidence>
<dbReference type="CDD" id="cd00214">
    <property type="entry name" value="Calpain_III"/>
    <property type="match status" value="1"/>
</dbReference>
<keyword evidence="2" id="KW-0645">Protease</keyword>
<dbReference type="Pfam" id="PF01067">
    <property type="entry name" value="Calpain_III"/>
    <property type="match status" value="1"/>
</dbReference>
<dbReference type="SUPFAM" id="SSF54001">
    <property type="entry name" value="Cysteine proteinases"/>
    <property type="match status" value="1"/>
</dbReference>
<evidence type="ECO:0000256" key="3">
    <source>
        <dbReference type="ARBA" id="ARBA00022801"/>
    </source>
</evidence>
<dbReference type="PANTHER" id="PTHR10183:SF379">
    <property type="entry name" value="CALPAIN-5"/>
    <property type="match status" value="1"/>
</dbReference>
<evidence type="ECO:0000313" key="9">
    <source>
        <dbReference type="EMBL" id="EFO88370.1"/>
    </source>
</evidence>
<dbReference type="OrthoDB" id="424753at2759"/>
<dbReference type="CDD" id="cd00044">
    <property type="entry name" value="CysPc"/>
    <property type="match status" value="1"/>
</dbReference>
<protein>
    <submittedName>
        <fullName evidence="9">Uncharacterized protein</fullName>
    </submittedName>
</protein>
<accession>E3N747</accession>
<dbReference type="STRING" id="31234.E3N747"/>
<dbReference type="PANTHER" id="PTHR10183">
    <property type="entry name" value="CALPAIN"/>
    <property type="match status" value="1"/>
</dbReference>
<dbReference type="GO" id="GO:0004198">
    <property type="term" value="F:calcium-dependent cysteine-type endopeptidase activity"/>
    <property type="evidence" value="ECO:0007669"/>
    <property type="project" value="InterPro"/>
</dbReference>
<dbReference type="PROSITE" id="PS50004">
    <property type="entry name" value="C2"/>
    <property type="match status" value="1"/>
</dbReference>
<dbReference type="PRINTS" id="PR00704">
    <property type="entry name" value="CALPAIN"/>
</dbReference>
<dbReference type="InParanoid" id="E3N747"/>
<keyword evidence="4" id="KW-0788">Thiol protease</keyword>
<feature type="domain" description="C2" evidence="7">
    <location>
        <begin position="447"/>
        <end position="571"/>
    </location>
</feature>
<evidence type="ECO:0000256" key="6">
    <source>
        <dbReference type="PROSITE-ProRule" id="PRU00239"/>
    </source>
</evidence>
<dbReference type="EMBL" id="DS268545">
    <property type="protein sequence ID" value="EFO88370.1"/>
    <property type="molecule type" value="Genomic_DNA"/>
</dbReference>
<comment type="similarity">
    <text evidence="1">Belongs to the peptidase C2 family.</text>
</comment>
<organism evidence="10">
    <name type="scientific">Caenorhabditis remanei</name>
    <name type="common">Caenorhabditis vulgaris</name>
    <dbReference type="NCBI Taxonomy" id="31234"/>
    <lineage>
        <taxon>Eukaryota</taxon>
        <taxon>Metazoa</taxon>
        <taxon>Ecdysozoa</taxon>
        <taxon>Nematoda</taxon>
        <taxon>Chromadorea</taxon>
        <taxon>Rhabditida</taxon>
        <taxon>Rhabditina</taxon>
        <taxon>Rhabditomorpha</taxon>
        <taxon>Rhabditoidea</taxon>
        <taxon>Rhabditidae</taxon>
        <taxon>Peloderinae</taxon>
        <taxon>Caenorhabditis</taxon>
    </lineage>
</organism>
<proteinExistence type="inferred from homology"/>
<evidence type="ECO:0000256" key="5">
    <source>
        <dbReference type="PIRSR" id="PIRSR622684-1"/>
    </source>
</evidence>
<dbReference type="eggNOG" id="KOG0045">
    <property type="taxonomic scope" value="Eukaryota"/>
</dbReference>